<organism evidence="2 3">
    <name type="scientific">Thioclava nitratireducens</name>
    <dbReference type="NCBI Taxonomy" id="1915078"/>
    <lineage>
        <taxon>Bacteria</taxon>
        <taxon>Pseudomonadati</taxon>
        <taxon>Pseudomonadota</taxon>
        <taxon>Alphaproteobacteria</taxon>
        <taxon>Rhodobacterales</taxon>
        <taxon>Paracoccaceae</taxon>
        <taxon>Thioclava</taxon>
    </lineage>
</organism>
<evidence type="ECO:0000313" key="2">
    <source>
        <dbReference type="EMBL" id="AQS48487.1"/>
    </source>
</evidence>
<protein>
    <recommendedName>
        <fullName evidence="4">DUF1223 domain-containing protein</fullName>
    </recommendedName>
</protein>
<dbReference type="Proteomes" id="UP000185622">
    <property type="component" value="Chromosome"/>
</dbReference>
<dbReference type="EMBL" id="CP019437">
    <property type="protein sequence ID" value="AQS48487.1"/>
    <property type="molecule type" value="Genomic_DNA"/>
</dbReference>
<name>A0ABN4XE63_9RHOB</name>
<feature type="region of interest" description="Disordered" evidence="1">
    <location>
        <begin position="1"/>
        <end position="37"/>
    </location>
</feature>
<evidence type="ECO:0000256" key="1">
    <source>
        <dbReference type="SAM" id="MobiDB-lite"/>
    </source>
</evidence>
<evidence type="ECO:0008006" key="4">
    <source>
        <dbReference type="Google" id="ProtNLM"/>
    </source>
</evidence>
<dbReference type="PANTHER" id="PTHR36057">
    <property type="match status" value="1"/>
</dbReference>
<keyword evidence="3" id="KW-1185">Reference proteome</keyword>
<dbReference type="PANTHER" id="PTHR36057:SF1">
    <property type="entry name" value="LIPOPROTEIN LIPID ATTACHMENT SITE-LIKE PROTEIN, PUTATIVE (DUF1223)-RELATED"/>
    <property type="match status" value="1"/>
</dbReference>
<dbReference type="Pfam" id="PF06764">
    <property type="entry name" value="DUF1223"/>
    <property type="match status" value="1"/>
</dbReference>
<feature type="compositionally biased region" description="Low complexity" evidence="1">
    <location>
        <begin position="14"/>
        <end position="27"/>
    </location>
</feature>
<dbReference type="InterPro" id="IPR036249">
    <property type="entry name" value="Thioredoxin-like_sf"/>
</dbReference>
<sequence>MRLDASGALLDQMAPAKSEPSAKAAPANPDPNDDEEKNPVVVELYTSQGCSSCPPADALLKELADRDDVIALALHVDYWDYLGWKDPFGKPEFSARQKSYAIAAGERTVYTPQMIIAGRETLVGPQKAALNNAILRETDVHPEVDLKITGEGDHYEIELTPVDALETPAMVQLVRYKPSATVDILRGENAGRTVTYKNIVTSLTGIAEWDGRKPVTLSVDVDGDAPAVVIVQESLASEHGPLPGPILAAGELD</sequence>
<evidence type="ECO:0000313" key="3">
    <source>
        <dbReference type="Proteomes" id="UP000185622"/>
    </source>
</evidence>
<proteinExistence type="predicted"/>
<dbReference type="InterPro" id="IPR010634">
    <property type="entry name" value="DUF1223"/>
</dbReference>
<gene>
    <name evidence="2" type="ORF">BMG03_12290</name>
</gene>
<reference evidence="2 3" key="1">
    <citation type="submission" date="2017-01" db="EMBL/GenBank/DDBJ databases">
        <title>The complete genome sequence of a sulfur-oxidizing marine bacterium Thioclava sp. 25B10_4T.</title>
        <authorList>
            <person name="Liu Y."/>
            <person name="Lai Q."/>
            <person name="Shao Z."/>
        </authorList>
    </citation>
    <scope>NUCLEOTIDE SEQUENCE [LARGE SCALE GENOMIC DNA]</scope>
    <source>
        <strain evidence="2 3">25B10_4</strain>
    </source>
</reference>
<accession>A0ABN4XE63</accession>
<dbReference type="SUPFAM" id="SSF52833">
    <property type="entry name" value="Thioredoxin-like"/>
    <property type="match status" value="1"/>
</dbReference>